<reference evidence="2 3" key="1">
    <citation type="submission" date="2022-06" db="EMBL/GenBank/DDBJ databases">
        <authorList>
            <person name="So Y."/>
        </authorList>
    </citation>
    <scope>NUCLEOTIDE SEQUENCE [LARGE SCALE GENOMIC DNA]</scope>
    <source>
        <strain evidence="2 3">STR3</strain>
    </source>
</reference>
<name>A0ABT1KUG2_9ACTN</name>
<sequence length="170" mass="18624">MDDAVTHRWVASPTSAAEAARSFARGNLRRRRGVFVALWLLAGVLMWASLEDGLGPLARVLWALAYAGVLVGCALTIGVLVGRWLTRRRFGARLSPGTELTSRFSPSTVELRGPLARHELSYDGLVHVERVGGWVHIRQVGSPVSLVWPGELFPDEEIERMQAVIAARSS</sequence>
<dbReference type="EMBL" id="JANARS010000002">
    <property type="protein sequence ID" value="MCP3421383.1"/>
    <property type="molecule type" value="Genomic_DNA"/>
</dbReference>
<keyword evidence="1" id="KW-0812">Transmembrane</keyword>
<protein>
    <recommendedName>
        <fullName evidence="4">YcxB family protein</fullName>
    </recommendedName>
</protein>
<gene>
    <name evidence="2" type="ORF">NCI01_06215</name>
</gene>
<keyword evidence="1" id="KW-0472">Membrane</keyword>
<keyword evidence="3" id="KW-1185">Reference proteome</keyword>
<evidence type="ECO:0000256" key="1">
    <source>
        <dbReference type="SAM" id="Phobius"/>
    </source>
</evidence>
<accession>A0ABT1KUG2</accession>
<evidence type="ECO:0008006" key="4">
    <source>
        <dbReference type="Google" id="ProtNLM"/>
    </source>
</evidence>
<evidence type="ECO:0000313" key="2">
    <source>
        <dbReference type="EMBL" id="MCP3421383.1"/>
    </source>
</evidence>
<dbReference type="Proteomes" id="UP001204524">
    <property type="component" value="Unassembled WGS sequence"/>
</dbReference>
<dbReference type="RefSeq" id="WP_254180600.1">
    <property type="nucleotide sequence ID" value="NZ_JANARS010000002.1"/>
</dbReference>
<proteinExistence type="predicted"/>
<keyword evidence="1" id="KW-1133">Transmembrane helix</keyword>
<evidence type="ECO:0000313" key="3">
    <source>
        <dbReference type="Proteomes" id="UP001204524"/>
    </source>
</evidence>
<organism evidence="2 3">
    <name type="scientific">Nocardioides pinisoli</name>
    <dbReference type="NCBI Taxonomy" id="2950279"/>
    <lineage>
        <taxon>Bacteria</taxon>
        <taxon>Bacillati</taxon>
        <taxon>Actinomycetota</taxon>
        <taxon>Actinomycetes</taxon>
        <taxon>Propionibacteriales</taxon>
        <taxon>Nocardioidaceae</taxon>
        <taxon>Nocardioides</taxon>
    </lineage>
</organism>
<feature type="transmembrane region" description="Helical" evidence="1">
    <location>
        <begin position="33"/>
        <end position="50"/>
    </location>
</feature>
<comment type="caution">
    <text evidence="2">The sequence shown here is derived from an EMBL/GenBank/DDBJ whole genome shotgun (WGS) entry which is preliminary data.</text>
</comment>
<feature type="transmembrane region" description="Helical" evidence="1">
    <location>
        <begin position="62"/>
        <end position="85"/>
    </location>
</feature>